<keyword evidence="4" id="KW-1185">Reference proteome</keyword>
<dbReference type="InterPro" id="IPR046960">
    <property type="entry name" value="PPR_At4g14850-like_plant"/>
</dbReference>
<organism evidence="3 4">
    <name type="scientific">Platanthera zijinensis</name>
    <dbReference type="NCBI Taxonomy" id="2320716"/>
    <lineage>
        <taxon>Eukaryota</taxon>
        <taxon>Viridiplantae</taxon>
        <taxon>Streptophyta</taxon>
        <taxon>Embryophyta</taxon>
        <taxon>Tracheophyta</taxon>
        <taxon>Spermatophyta</taxon>
        <taxon>Magnoliopsida</taxon>
        <taxon>Liliopsida</taxon>
        <taxon>Asparagales</taxon>
        <taxon>Orchidaceae</taxon>
        <taxon>Orchidoideae</taxon>
        <taxon>Orchideae</taxon>
        <taxon>Orchidinae</taxon>
        <taxon>Platanthera</taxon>
    </lineage>
</organism>
<gene>
    <name evidence="3" type="primary">PCMP-E26</name>
    <name evidence="3" type="ORF">KSP39_PZI012797</name>
</gene>
<dbReference type="FunFam" id="1.25.40.10:FF:000285">
    <property type="entry name" value="Pentatricopeptide repeat-containing protein, chloroplastic"/>
    <property type="match status" value="1"/>
</dbReference>
<feature type="repeat" description="PPR" evidence="2">
    <location>
        <begin position="430"/>
        <end position="464"/>
    </location>
</feature>
<dbReference type="NCBIfam" id="TIGR00756">
    <property type="entry name" value="PPR"/>
    <property type="match status" value="7"/>
</dbReference>
<dbReference type="PANTHER" id="PTHR24015">
    <property type="entry name" value="OS07G0578800 PROTEIN-RELATED"/>
    <property type="match status" value="1"/>
</dbReference>
<feature type="repeat" description="PPR" evidence="2">
    <location>
        <begin position="532"/>
        <end position="566"/>
    </location>
</feature>
<dbReference type="InterPro" id="IPR011990">
    <property type="entry name" value="TPR-like_helical_dom_sf"/>
</dbReference>
<dbReference type="Pfam" id="PF13041">
    <property type="entry name" value="PPR_2"/>
    <property type="match status" value="2"/>
</dbReference>
<dbReference type="GO" id="GO:0009451">
    <property type="term" value="P:RNA modification"/>
    <property type="evidence" value="ECO:0007669"/>
    <property type="project" value="InterPro"/>
</dbReference>
<dbReference type="Pfam" id="PF20431">
    <property type="entry name" value="E_motif"/>
    <property type="match status" value="1"/>
</dbReference>
<dbReference type="InterPro" id="IPR002885">
    <property type="entry name" value="PPR_rpt"/>
</dbReference>
<evidence type="ECO:0000313" key="4">
    <source>
        <dbReference type="Proteomes" id="UP001418222"/>
    </source>
</evidence>
<proteinExistence type="predicted"/>
<evidence type="ECO:0000256" key="2">
    <source>
        <dbReference type="PROSITE-ProRule" id="PRU00708"/>
    </source>
</evidence>
<comment type="caution">
    <text evidence="3">The sequence shown here is derived from an EMBL/GenBank/DDBJ whole genome shotgun (WGS) entry which is preliminary data.</text>
</comment>
<evidence type="ECO:0000256" key="1">
    <source>
        <dbReference type="ARBA" id="ARBA00022737"/>
    </source>
</evidence>
<name>A0AAP0G534_9ASPA</name>
<feature type="repeat" description="PPR" evidence="2">
    <location>
        <begin position="125"/>
        <end position="159"/>
    </location>
</feature>
<protein>
    <submittedName>
        <fullName evidence="3">Pentatricopeptide repeat-containing protein</fullName>
    </submittedName>
</protein>
<feature type="repeat" description="PPR" evidence="2">
    <location>
        <begin position="668"/>
        <end position="703"/>
    </location>
</feature>
<feature type="repeat" description="PPR" evidence="2">
    <location>
        <begin position="228"/>
        <end position="262"/>
    </location>
</feature>
<sequence>MCRLLLLRNFKHRWRTSARESSRHLCSSCFPLSPPPAISTFDDLFSSRRGRSHSGHRVSKFSLPSLLKKCAFRLDVAQGKTIHAVILQLGLYSDPYIASSLISLYSKCHRLADARHVFAQLPHKDTTLWNSMVAGNLHHHRYQDALRFLSQMQLAGCRPDAHSLALLLKACSNGGLGLRQCEQIHGFLFRNALNRCDAFVLTGLIHVYSRTGRLCRACVVFEGVLDKTPAIWNSMISGFFYNGLLETSLDFFVLMRSEGFEVRSEIASCVLSVCAVLGAVRFGESVHCCVTKLGFELDSFVCTSMITLYGNVGLMEEAYKLFDAVPDKNVPLWNSMLSALFSNSRASEALVVYDRMRALGVDPDSVTITNVLSSCGMIGRREVGRKVHALLIKMPELTTMAVQSSLISMYMRTGDVNEAVVLFRSVEEWDVVLLSSMMSGFFQNKRYDHALKLFQQLHSEGFIIRDSGFFASVISVCSAMDWLQLGFQIHSLAMKNGTIYDAFLGSALINMYSKCGLPLSAESVFSATERKSLVVWNSLISGYSRNGLLGESIGAFVGIVQSGLIPDSISITSVLISVSASAALSKGKMMHAYLVRNGVFGDEIVENSLLDMYMKCGCLGYAKQLFDGISSKNIVACNTMIAGYGFHGECSKAIELFQGMQMFNVVPNGTSFLSLISSCSHSGLVAEGCKFYDSMIKDHGIVPGMEHFANMVDLFSRAGYLEEAYRFIREDMPVEPDERIWMCFLSACRVHRVLNLGEIVVEQLIRRRPEETGSYVQVLNLYGEMELMEKSAAIRVGMRAAGMRKTPGCSWIEVADRVGVFYSGDSSSPVEVHAALNGLQRVMKLVDDFKSM</sequence>
<dbReference type="Pfam" id="PF01535">
    <property type="entry name" value="PPR"/>
    <property type="match status" value="7"/>
</dbReference>
<feature type="repeat" description="PPR" evidence="2">
    <location>
        <begin position="633"/>
        <end position="667"/>
    </location>
</feature>
<dbReference type="InterPro" id="IPR046848">
    <property type="entry name" value="E_motif"/>
</dbReference>
<dbReference type="GO" id="GO:0003723">
    <property type="term" value="F:RNA binding"/>
    <property type="evidence" value="ECO:0007669"/>
    <property type="project" value="InterPro"/>
</dbReference>
<dbReference type="Gene3D" id="1.25.40.10">
    <property type="entry name" value="Tetratricopeptide repeat domain"/>
    <property type="match status" value="6"/>
</dbReference>
<dbReference type="PROSITE" id="PS51375">
    <property type="entry name" value="PPR"/>
    <property type="match status" value="7"/>
</dbReference>
<dbReference type="EMBL" id="JBBWWQ010000010">
    <property type="protein sequence ID" value="KAK8937197.1"/>
    <property type="molecule type" value="Genomic_DNA"/>
</dbReference>
<dbReference type="Proteomes" id="UP001418222">
    <property type="component" value="Unassembled WGS sequence"/>
</dbReference>
<reference evidence="3 4" key="1">
    <citation type="journal article" date="2022" name="Nat. Plants">
        <title>Genomes of leafy and leafless Platanthera orchids illuminate the evolution of mycoheterotrophy.</title>
        <authorList>
            <person name="Li M.H."/>
            <person name="Liu K.W."/>
            <person name="Li Z."/>
            <person name="Lu H.C."/>
            <person name="Ye Q.L."/>
            <person name="Zhang D."/>
            <person name="Wang J.Y."/>
            <person name="Li Y.F."/>
            <person name="Zhong Z.M."/>
            <person name="Liu X."/>
            <person name="Yu X."/>
            <person name="Liu D.K."/>
            <person name="Tu X.D."/>
            <person name="Liu B."/>
            <person name="Hao Y."/>
            <person name="Liao X.Y."/>
            <person name="Jiang Y.T."/>
            <person name="Sun W.H."/>
            <person name="Chen J."/>
            <person name="Chen Y.Q."/>
            <person name="Ai Y."/>
            <person name="Zhai J.W."/>
            <person name="Wu S.S."/>
            <person name="Zhou Z."/>
            <person name="Hsiao Y.Y."/>
            <person name="Wu W.L."/>
            <person name="Chen Y.Y."/>
            <person name="Lin Y.F."/>
            <person name="Hsu J.L."/>
            <person name="Li C.Y."/>
            <person name="Wang Z.W."/>
            <person name="Zhao X."/>
            <person name="Zhong W.Y."/>
            <person name="Ma X.K."/>
            <person name="Ma L."/>
            <person name="Huang J."/>
            <person name="Chen G.Z."/>
            <person name="Huang M.Z."/>
            <person name="Huang L."/>
            <person name="Peng D.H."/>
            <person name="Luo Y.B."/>
            <person name="Zou S.Q."/>
            <person name="Chen S.P."/>
            <person name="Lan S."/>
            <person name="Tsai W.C."/>
            <person name="Van de Peer Y."/>
            <person name="Liu Z.J."/>
        </authorList>
    </citation>
    <scope>NUCLEOTIDE SEQUENCE [LARGE SCALE GENOMIC DNA]</scope>
    <source>
        <strain evidence="3">Lor287</strain>
    </source>
</reference>
<dbReference type="PANTHER" id="PTHR24015:SF1909">
    <property type="entry name" value="REPEAT-CONTAINING PROTEIN, PUTATIVE-RELATED"/>
    <property type="match status" value="1"/>
</dbReference>
<accession>A0AAP0G534</accession>
<dbReference type="AlphaFoldDB" id="A0AAP0G534"/>
<feature type="repeat" description="PPR" evidence="2">
    <location>
        <begin position="329"/>
        <end position="363"/>
    </location>
</feature>
<dbReference type="FunFam" id="1.25.40.10:FF:000090">
    <property type="entry name" value="Pentatricopeptide repeat-containing protein, chloroplastic"/>
    <property type="match status" value="1"/>
</dbReference>
<evidence type="ECO:0000313" key="3">
    <source>
        <dbReference type="EMBL" id="KAK8937197.1"/>
    </source>
</evidence>
<keyword evidence="1" id="KW-0677">Repeat</keyword>